<sequence>MEALLQNKNSGYHARETYLNIHARTNLAKLDPDGAVKIVNYEMNVSLGCAIYYMDVVS</sequence>
<dbReference type="EMBL" id="CAJVPL010000531">
    <property type="protein sequence ID" value="CAG8506902.1"/>
    <property type="molecule type" value="Genomic_DNA"/>
</dbReference>
<protein>
    <submittedName>
        <fullName evidence="1">10983_t:CDS:1</fullName>
    </submittedName>
</protein>
<name>A0A9N8ZSS0_9GLOM</name>
<comment type="caution">
    <text evidence="1">The sequence shown here is derived from an EMBL/GenBank/DDBJ whole genome shotgun (WGS) entry which is preliminary data.</text>
</comment>
<dbReference type="OrthoDB" id="2417322at2759"/>
<proteinExistence type="predicted"/>
<reference evidence="1" key="1">
    <citation type="submission" date="2021-06" db="EMBL/GenBank/DDBJ databases">
        <authorList>
            <person name="Kallberg Y."/>
            <person name="Tangrot J."/>
            <person name="Rosling A."/>
        </authorList>
    </citation>
    <scope>NUCLEOTIDE SEQUENCE</scope>
    <source>
        <strain evidence="1">MT106</strain>
    </source>
</reference>
<organism evidence="1 2">
    <name type="scientific">Ambispora gerdemannii</name>
    <dbReference type="NCBI Taxonomy" id="144530"/>
    <lineage>
        <taxon>Eukaryota</taxon>
        <taxon>Fungi</taxon>
        <taxon>Fungi incertae sedis</taxon>
        <taxon>Mucoromycota</taxon>
        <taxon>Glomeromycotina</taxon>
        <taxon>Glomeromycetes</taxon>
        <taxon>Archaeosporales</taxon>
        <taxon>Ambisporaceae</taxon>
        <taxon>Ambispora</taxon>
    </lineage>
</organism>
<dbReference type="AlphaFoldDB" id="A0A9N8ZSS0"/>
<accession>A0A9N8ZSS0</accession>
<keyword evidence="2" id="KW-1185">Reference proteome</keyword>
<evidence type="ECO:0000313" key="2">
    <source>
        <dbReference type="Proteomes" id="UP000789831"/>
    </source>
</evidence>
<dbReference type="Proteomes" id="UP000789831">
    <property type="component" value="Unassembled WGS sequence"/>
</dbReference>
<gene>
    <name evidence="1" type="ORF">AGERDE_LOCUS4538</name>
</gene>
<evidence type="ECO:0000313" key="1">
    <source>
        <dbReference type="EMBL" id="CAG8506902.1"/>
    </source>
</evidence>